<evidence type="ECO:0000256" key="2">
    <source>
        <dbReference type="ARBA" id="ARBA00022679"/>
    </source>
</evidence>
<proteinExistence type="inferred from homology"/>
<sequence>MSQNWSIKEATPDDIPDLLKLVVGLAVYEKEPDAVTCTPEMMRKAIFEDKYAHALIVRLDSGEAVALCIYFFTYSTWLGKPGLWVEDIFVIPELRGSGIGKALFGHVGEIALERDCGRVEWCVLKWNTPSIEFYEKKLGATPQVEWQDERLEGTEAIKKLAALKHK</sequence>
<dbReference type="PROSITE" id="PS51186">
    <property type="entry name" value="GNAT"/>
    <property type="match status" value="1"/>
</dbReference>
<dbReference type="RefSeq" id="XP_018278567.1">
    <property type="nucleotide sequence ID" value="XM_018423277.1"/>
</dbReference>
<dbReference type="Pfam" id="PF00583">
    <property type="entry name" value="Acetyltransf_1"/>
    <property type="match status" value="1"/>
</dbReference>
<keyword evidence="3 5" id="KW-0012">Acyltransferase</keyword>
<dbReference type="FunFam" id="3.40.630.30:FF:000064">
    <property type="entry name" value="GNAT family acetyltransferase"/>
    <property type="match status" value="1"/>
</dbReference>
<dbReference type="InterPro" id="IPR000182">
    <property type="entry name" value="GNAT_dom"/>
</dbReference>
<dbReference type="EMBL" id="KQ087209">
    <property type="protein sequence ID" value="KLT42076.1"/>
    <property type="molecule type" value="Genomic_DNA"/>
</dbReference>
<keyword evidence="6" id="KW-1185">Reference proteome</keyword>
<dbReference type="SUPFAM" id="SSF55729">
    <property type="entry name" value="Acyl-CoA N-acyltransferases (Nat)"/>
    <property type="match status" value="1"/>
</dbReference>
<evidence type="ECO:0000259" key="4">
    <source>
        <dbReference type="PROSITE" id="PS51186"/>
    </source>
</evidence>
<evidence type="ECO:0000313" key="5">
    <source>
        <dbReference type="EMBL" id="KLT42076.1"/>
    </source>
</evidence>
<feature type="domain" description="N-acetyltransferase" evidence="4">
    <location>
        <begin position="5"/>
        <end position="161"/>
    </location>
</feature>
<name>A0A0J0XLT1_9TREE</name>
<reference evidence="5 6" key="1">
    <citation type="submission" date="2015-03" db="EMBL/GenBank/DDBJ databases">
        <title>Genomics and transcriptomics of the oil-accumulating basidiomycete yeast T. oleaginosus allow insights into substrate utilization and the diverse evolutionary trajectories of mating systems in fungi.</title>
        <authorList>
            <consortium name="DOE Joint Genome Institute"/>
            <person name="Kourist R."/>
            <person name="Kracht O."/>
            <person name="Bracharz F."/>
            <person name="Lipzen A."/>
            <person name="Nolan M."/>
            <person name="Ohm R."/>
            <person name="Grigoriev I."/>
            <person name="Sun S."/>
            <person name="Heitman J."/>
            <person name="Bruck T."/>
            <person name="Nowrousian M."/>
        </authorList>
    </citation>
    <scope>NUCLEOTIDE SEQUENCE [LARGE SCALE GENOMIC DNA]</scope>
    <source>
        <strain evidence="5 6">IBC0246</strain>
    </source>
</reference>
<evidence type="ECO:0000256" key="1">
    <source>
        <dbReference type="ARBA" id="ARBA00008694"/>
    </source>
</evidence>
<keyword evidence="2 5" id="KW-0808">Transferase</keyword>
<gene>
    <name evidence="5" type="ORF">CC85DRAFT_285848</name>
</gene>
<dbReference type="InterPro" id="IPR051016">
    <property type="entry name" value="Diverse_Substrate_AcTransf"/>
</dbReference>
<evidence type="ECO:0000313" key="6">
    <source>
        <dbReference type="Proteomes" id="UP000053611"/>
    </source>
</evidence>
<comment type="similarity">
    <text evidence="1">Belongs to the acetyltransferase family.</text>
</comment>
<dbReference type="PANTHER" id="PTHR10545:SF29">
    <property type="entry name" value="GH14572P-RELATED"/>
    <property type="match status" value="1"/>
</dbReference>
<dbReference type="OrthoDB" id="7305308at2759"/>
<dbReference type="Proteomes" id="UP000053611">
    <property type="component" value="Unassembled WGS sequence"/>
</dbReference>
<protein>
    <submittedName>
        <fullName evidence="5">Acyl-CoA N-acyltransferase</fullName>
    </submittedName>
</protein>
<evidence type="ECO:0000256" key="3">
    <source>
        <dbReference type="ARBA" id="ARBA00023315"/>
    </source>
</evidence>
<dbReference type="AlphaFoldDB" id="A0A0J0XLT1"/>
<dbReference type="Gene3D" id="3.40.630.30">
    <property type="match status" value="1"/>
</dbReference>
<dbReference type="GeneID" id="28983880"/>
<dbReference type="GO" id="GO:0008080">
    <property type="term" value="F:N-acetyltransferase activity"/>
    <property type="evidence" value="ECO:0007669"/>
    <property type="project" value="TreeGrafter"/>
</dbReference>
<dbReference type="InterPro" id="IPR016181">
    <property type="entry name" value="Acyl_CoA_acyltransferase"/>
</dbReference>
<accession>A0A0J0XLT1</accession>
<dbReference type="STRING" id="879819.A0A0J0XLT1"/>
<dbReference type="PANTHER" id="PTHR10545">
    <property type="entry name" value="DIAMINE N-ACETYLTRANSFERASE"/>
    <property type="match status" value="1"/>
</dbReference>
<organism evidence="5 6">
    <name type="scientific">Cutaneotrichosporon oleaginosum</name>
    <dbReference type="NCBI Taxonomy" id="879819"/>
    <lineage>
        <taxon>Eukaryota</taxon>
        <taxon>Fungi</taxon>
        <taxon>Dikarya</taxon>
        <taxon>Basidiomycota</taxon>
        <taxon>Agaricomycotina</taxon>
        <taxon>Tremellomycetes</taxon>
        <taxon>Trichosporonales</taxon>
        <taxon>Trichosporonaceae</taxon>
        <taxon>Cutaneotrichosporon</taxon>
    </lineage>
</organism>
<dbReference type="CDD" id="cd04301">
    <property type="entry name" value="NAT_SF"/>
    <property type="match status" value="1"/>
</dbReference>